<dbReference type="Proteomes" id="UP000798046">
    <property type="component" value="Unassembled WGS sequence"/>
</dbReference>
<dbReference type="InterPro" id="IPR025943">
    <property type="entry name" value="Sigma_54_int_dom_ATP-bd_2"/>
</dbReference>
<comment type="caution">
    <text evidence="8">The sequence shown here is derived from an EMBL/GenBank/DDBJ whole genome shotgun (WGS) entry which is preliminary data.</text>
</comment>
<evidence type="ECO:0000313" key="9">
    <source>
        <dbReference type="Proteomes" id="UP000798046"/>
    </source>
</evidence>
<keyword evidence="2" id="KW-0067">ATP-binding</keyword>
<keyword evidence="9" id="KW-1185">Reference proteome</keyword>
<dbReference type="InterPro" id="IPR002197">
    <property type="entry name" value="HTH_Fis"/>
</dbReference>
<dbReference type="PRINTS" id="PR01590">
    <property type="entry name" value="HTHFIS"/>
</dbReference>
<dbReference type="InterPro" id="IPR035965">
    <property type="entry name" value="PAS-like_dom_sf"/>
</dbReference>
<dbReference type="InterPro" id="IPR058031">
    <property type="entry name" value="AAA_lid_NorR"/>
</dbReference>
<dbReference type="PROSITE" id="PS50045">
    <property type="entry name" value="SIGMA54_INTERACT_4"/>
    <property type="match status" value="1"/>
</dbReference>
<dbReference type="Gene3D" id="1.10.8.60">
    <property type="match status" value="1"/>
</dbReference>
<accession>A0ABQ6TQN7</accession>
<dbReference type="PANTHER" id="PTHR32071">
    <property type="entry name" value="TRANSCRIPTIONAL REGULATORY PROTEIN"/>
    <property type="match status" value="1"/>
</dbReference>
<dbReference type="InterPro" id="IPR003593">
    <property type="entry name" value="AAA+_ATPase"/>
</dbReference>
<dbReference type="InterPro" id="IPR002078">
    <property type="entry name" value="Sigma_54_int"/>
</dbReference>
<evidence type="ECO:0000259" key="7">
    <source>
        <dbReference type="PROSITE" id="PS50112"/>
    </source>
</evidence>
<evidence type="ECO:0000256" key="4">
    <source>
        <dbReference type="ARBA" id="ARBA00023125"/>
    </source>
</evidence>
<dbReference type="RefSeq" id="WP_151154596.1">
    <property type="nucleotide sequence ID" value="NZ_VZRA01000001.1"/>
</dbReference>
<protein>
    <submittedName>
        <fullName evidence="8">PAS domain S-box protein</fullName>
    </submittedName>
</protein>
<dbReference type="PANTHER" id="PTHR32071:SF117">
    <property type="entry name" value="PTS-DEPENDENT DIHYDROXYACETONE KINASE OPERON REGULATORY PROTEIN-RELATED"/>
    <property type="match status" value="1"/>
</dbReference>
<organism evidence="8 9">
    <name type="scientific">Oryzomonas sagensis</name>
    <dbReference type="NCBI Taxonomy" id="2603857"/>
    <lineage>
        <taxon>Bacteria</taxon>
        <taxon>Pseudomonadati</taxon>
        <taxon>Thermodesulfobacteriota</taxon>
        <taxon>Desulfuromonadia</taxon>
        <taxon>Geobacterales</taxon>
        <taxon>Geobacteraceae</taxon>
        <taxon>Oryzomonas</taxon>
    </lineage>
</organism>
<dbReference type="Pfam" id="PF13596">
    <property type="entry name" value="PAS_10"/>
    <property type="match status" value="1"/>
</dbReference>
<evidence type="ECO:0000313" key="8">
    <source>
        <dbReference type="EMBL" id="KAB0671114.1"/>
    </source>
</evidence>
<dbReference type="NCBIfam" id="TIGR00229">
    <property type="entry name" value="sensory_box"/>
    <property type="match status" value="1"/>
</dbReference>
<evidence type="ECO:0000256" key="5">
    <source>
        <dbReference type="ARBA" id="ARBA00023163"/>
    </source>
</evidence>
<dbReference type="Pfam" id="PF25601">
    <property type="entry name" value="AAA_lid_14"/>
    <property type="match status" value="1"/>
</dbReference>
<dbReference type="InterPro" id="IPR025944">
    <property type="entry name" value="Sigma_54_int_dom_CS"/>
</dbReference>
<dbReference type="SUPFAM" id="SSF46689">
    <property type="entry name" value="Homeodomain-like"/>
    <property type="match status" value="1"/>
</dbReference>
<keyword evidence="4" id="KW-0238">DNA-binding</keyword>
<feature type="domain" description="Sigma-54 factor interaction" evidence="6">
    <location>
        <begin position="142"/>
        <end position="371"/>
    </location>
</feature>
<dbReference type="Gene3D" id="3.40.50.300">
    <property type="entry name" value="P-loop containing nucleotide triphosphate hydrolases"/>
    <property type="match status" value="1"/>
</dbReference>
<dbReference type="SUPFAM" id="SSF52540">
    <property type="entry name" value="P-loop containing nucleoside triphosphate hydrolases"/>
    <property type="match status" value="1"/>
</dbReference>
<dbReference type="Gene3D" id="3.30.450.20">
    <property type="entry name" value="PAS domain"/>
    <property type="match status" value="1"/>
</dbReference>
<dbReference type="Pfam" id="PF02954">
    <property type="entry name" value="HTH_8"/>
    <property type="match status" value="1"/>
</dbReference>
<dbReference type="InterPro" id="IPR000014">
    <property type="entry name" value="PAS"/>
</dbReference>
<dbReference type="PROSITE" id="PS50112">
    <property type="entry name" value="PAS"/>
    <property type="match status" value="1"/>
</dbReference>
<name>A0ABQ6TQN7_9BACT</name>
<dbReference type="Gene3D" id="1.10.10.60">
    <property type="entry name" value="Homeodomain-like"/>
    <property type="match status" value="1"/>
</dbReference>
<evidence type="ECO:0000256" key="3">
    <source>
        <dbReference type="ARBA" id="ARBA00023015"/>
    </source>
</evidence>
<evidence type="ECO:0000256" key="1">
    <source>
        <dbReference type="ARBA" id="ARBA00022741"/>
    </source>
</evidence>
<dbReference type="InterPro" id="IPR025662">
    <property type="entry name" value="Sigma_54_int_dom_ATP-bd_1"/>
</dbReference>
<dbReference type="CDD" id="cd00130">
    <property type="entry name" value="PAS"/>
    <property type="match status" value="1"/>
</dbReference>
<dbReference type="CDD" id="cd00009">
    <property type="entry name" value="AAA"/>
    <property type="match status" value="1"/>
</dbReference>
<evidence type="ECO:0000259" key="6">
    <source>
        <dbReference type="PROSITE" id="PS50045"/>
    </source>
</evidence>
<keyword evidence="5" id="KW-0804">Transcription</keyword>
<keyword evidence="1" id="KW-0547">Nucleotide-binding</keyword>
<gene>
    <name evidence="8" type="ORF">F6V30_00540</name>
</gene>
<dbReference type="SUPFAM" id="SSF55785">
    <property type="entry name" value="PYP-like sensor domain (PAS domain)"/>
    <property type="match status" value="1"/>
</dbReference>
<keyword evidence="3" id="KW-0805">Transcription regulation</keyword>
<reference evidence="8 9" key="1">
    <citation type="journal article" date="2020" name="Microorganisms">
        <title>Description of Three Novel Members in the Family Geobacteraceae, Oryzomonas japonicum gen. nov., sp. nov., Oryzomonas sagensis sp. nov., and Oryzomonas ruber sp. nov.</title>
        <authorList>
            <person name="Xu Z."/>
            <person name="Masuda Y."/>
            <person name="Hayakawa C."/>
            <person name="Ushijima N."/>
            <person name="Kawano K."/>
            <person name="Shiratori Y."/>
            <person name="Senoo K."/>
            <person name="Itoh H."/>
        </authorList>
    </citation>
    <scope>NUCLEOTIDE SEQUENCE [LARGE SCALE GENOMIC DNA]</scope>
    <source>
        <strain evidence="8 9">Red100</strain>
    </source>
</reference>
<dbReference type="InterPro" id="IPR027417">
    <property type="entry name" value="P-loop_NTPase"/>
</dbReference>
<dbReference type="PROSITE" id="PS00675">
    <property type="entry name" value="SIGMA54_INTERACT_1"/>
    <property type="match status" value="1"/>
</dbReference>
<dbReference type="InterPro" id="IPR009057">
    <property type="entry name" value="Homeodomain-like_sf"/>
</dbReference>
<dbReference type="PROSITE" id="PS00688">
    <property type="entry name" value="SIGMA54_INTERACT_3"/>
    <property type="match status" value="1"/>
</dbReference>
<sequence>MGATPDISTIHRAILESMGEGVIFINAEDRLTFINHTAEQIRGIKAENFIGRHILTIHSPTTAERVKQLLSGLKDGSIQQTRRVIEVKGKYFENSYYPIRATEGSYLGAVLVSRDITEKQLLKEENRLLRDQMGLGDAFNDFVGTSQPILQLFQTIAAIATLDSTILITGESGTGKELVAAAIRQHSKRLNKPMVKVNCAALPENLVESELFGHERGAFSGAFSSHRGKFELAHGGTIFLDEIGDLPSSAQAKLLRVLQDRTITRVGGEKEIAVDVRIIAATNQDLQSLVAAGRFREDLYYRLNVITIHVPPLRERREDIISLAEYFLRRFADQMGRPVTGIGQAAAHILTAYDFPGNVRELEHAIERGVALCNGGNLMPQDLPAGFLAAGGRTAPVRRDNDTRPLRALSRSVDDFERQMIRDALAKTGGRKQEAARLLNISRKTLWQKLKQMENG</sequence>
<dbReference type="SMART" id="SM00091">
    <property type="entry name" value="PAS"/>
    <property type="match status" value="1"/>
</dbReference>
<dbReference type="PROSITE" id="PS00676">
    <property type="entry name" value="SIGMA54_INTERACT_2"/>
    <property type="match status" value="1"/>
</dbReference>
<dbReference type="SMART" id="SM00382">
    <property type="entry name" value="AAA"/>
    <property type="match status" value="1"/>
</dbReference>
<dbReference type="Pfam" id="PF00158">
    <property type="entry name" value="Sigma54_activat"/>
    <property type="match status" value="1"/>
</dbReference>
<dbReference type="EMBL" id="VZRA01000001">
    <property type="protein sequence ID" value="KAB0671114.1"/>
    <property type="molecule type" value="Genomic_DNA"/>
</dbReference>
<evidence type="ECO:0000256" key="2">
    <source>
        <dbReference type="ARBA" id="ARBA00022840"/>
    </source>
</evidence>
<feature type="domain" description="PAS" evidence="7">
    <location>
        <begin position="12"/>
        <end position="77"/>
    </location>
</feature>
<proteinExistence type="predicted"/>